<accession>A0A0E0G3P3</accession>
<dbReference type="Proteomes" id="UP000006591">
    <property type="component" value="Chromosome 2"/>
</dbReference>
<dbReference type="AlphaFoldDB" id="A0A0E0G3P3"/>
<reference evidence="2" key="1">
    <citation type="submission" date="2015-04" db="UniProtKB">
        <authorList>
            <consortium name="EnsemblPlants"/>
        </authorList>
    </citation>
    <scope>IDENTIFICATION</scope>
    <source>
        <strain evidence="2">SL10</strain>
    </source>
</reference>
<evidence type="ECO:0000313" key="3">
    <source>
        <dbReference type="Proteomes" id="UP000006591"/>
    </source>
</evidence>
<sequence length="67" mass="7270">MQFIYVDSLGMSNIKFELHATPNLKRANIMGCELGMDTGHYDHQGNLPEPPPDPSPSPSLSPSAMVS</sequence>
<name>A0A0E0G3P3_ORYNI</name>
<evidence type="ECO:0000256" key="1">
    <source>
        <dbReference type="SAM" id="MobiDB-lite"/>
    </source>
</evidence>
<feature type="region of interest" description="Disordered" evidence="1">
    <location>
        <begin position="37"/>
        <end position="67"/>
    </location>
</feature>
<organism evidence="2">
    <name type="scientific">Oryza nivara</name>
    <name type="common">Indian wild rice</name>
    <name type="synonym">Oryza sativa f. spontanea</name>
    <dbReference type="NCBI Taxonomy" id="4536"/>
    <lineage>
        <taxon>Eukaryota</taxon>
        <taxon>Viridiplantae</taxon>
        <taxon>Streptophyta</taxon>
        <taxon>Embryophyta</taxon>
        <taxon>Tracheophyta</taxon>
        <taxon>Spermatophyta</taxon>
        <taxon>Magnoliopsida</taxon>
        <taxon>Liliopsida</taxon>
        <taxon>Poales</taxon>
        <taxon>Poaceae</taxon>
        <taxon>BOP clade</taxon>
        <taxon>Oryzoideae</taxon>
        <taxon>Oryzeae</taxon>
        <taxon>Oryzinae</taxon>
        <taxon>Oryza</taxon>
    </lineage>
</organism>
<reference evidence="2" key="2">
    <citation type="submission" date="2018-04" db="EMBL/GenBank/DDBJ databases">
        <title>OnivRS2 (Oryza nivara Reference Sequence Version 2).</title>
        <authorList>
            <person name="Zhang J."/>
            <person name="Kudrna D."/>
            <person name="Lee S."/>
            <person name="Talag J."/>
            <person name="Rajasekar S."/>
            <person name="Welchert J."/>
            <person name="Hsing Y.-I."/>
            <person name="Wing R.A."/>
        </authorList>
    </citation>
    <scope>NUCLEOTIDE SEQUENCE [LARGE SCALE GENOMIC DNA]</scope>
    <source>
        <strain evidence="2">SL10</strain>
    </source>
</reference>
<proteinExistence type="predicted"/>
<feature type="compositionally biased region" description="Pro residues" evidence="1">
    <location>
        <begin position="48"/>
        <end position="59"/>
    </location>
</feature>
<dbReference type="Gramene" id="ONIVA02G10030.1">
    <property type="protein sequence ID" value="ONIVA02G10030.1"/>
    <property type="gene ID" value="ONIVA02G10030"/>
</dbReference>
<dbReference type="EnsemblPlants" id="ONIVA02G10030.1">
    <property type="protein sequence ID" value="ONIVA02G10030.1"/>
    <property type="gene ID" value="ONIVA02G10030"/>
</dbReference>
<evidence type="ECO:0000313" key="2">
    <source>
        <dbReference type="EnsemblPlants" id="ONIVA02G10030.1"/>
    </source>
</evidence>
<keyword evidence="3" id="KW-1185">Reference proteome</keyword>
<protein>
    <submittedName>
        <fullName evidence="2">Uncharacterized protein</fullName>
    </submittedName>
</protein>
<dbReference type="HOGENOM" id="CLU_2816816_0_0_1"/>